<sequence>MPGFLFKKLHFKKILNHEQKKSAGQYSSSVSLSQNLEENLRVLREALGSSSDVIIRDMKISSDSNIDAAVVYIDGLVDRALLNHDIL</sequence>
<organism evidence="1 2">
    <name type="scientific">Syntrophomonas wolfei</name>
    <dbReference type="NCBI Taxonomy" id="863"/>
    <lineage>
        <taxon>Bacteria</taxon>
        <taxon>Bacillati</taxon>
        <taxon>Bacillota</taxon>
        <taxon>Clostridia</taxon>
        <taxon>Eubacteriales</taxon>
        <taxon>Syntrophomonadaceae</taxon>
        <taxon>Syntrophomonas</taxon>
    </lineage>
</organism>
<dbReference type="AlphaFoldDB" id="A0A354YWX1"/>
<evidence type="ECO:0000313" key="1">
    <source>
        <dbReference type="EMBL" id="HBK53838.1"/>
    </source>
</evidence>
<dbReference type="STRING" id="378794.GCA_001570625_02634"/>
<gene>
    <name evidence="1" type="ORF">DDZ44_07880</name>
</gene>
<dbReference type="Proteomes" id="UP000263273">
    <property type="component" value="Unassembled WGS sequence"/>
</dbReference>
<proteinExistence type="predicted"/>
<protein>
    <submittedName>
        <fullName evidence="1">Spore germination protein</fullName>
    </submittedName>
</protein>
<reference evidence="1 2" key="1">
    <citation type="journal article" date="2018" name="Nat. Biotechnol.">
        <title>A standardized bacterial taxonomy based on genome phylogeny substantially revises the tree of life.</title>
        <authorList>
            <person name="Parks D.H."/>
            <person name="Chuvochina M."/>
            <person name="Waite D.W."/>
            <person name="Rinke C."/>
            <person name="Skarshewski A."/>
            <person name="Chaumeil P.A."/>
            <person name="Hugenholtz P."/>
        </authorList>
    </citation>
    <scope>NUCLEOTIDE SEQUENCE [LARGE SCALE GENOMIC DNA]</scope>
    <source>
        <strain evidence="1">UBA10948</strain>
    </source>
</reference>
<accession>A0A354YWX1</accession>
<evidence type="ECO:0000313" key="2">
    <source>
        <dbReference type="Proteomes" id="UP000263273"/>
    </source>
</evidence>
<dbReference type="EMBL" id="DNZF01000174">
    <property type="protein sequence ID" value="HBK53838.1"/>
    <property type="molecule type" value="Genomic_DNA"/>
</dbReference>
<name>A0A354YWX1_9FIRM</name>
<comment type="caution">
    <text evidence="1">The sequence shown here is derived from an EMBL/GenBank/DDBJ whole genome shotgun (WGS) entry which is preliminary data.</text>
</comment>
<feature type="non-terminal residue" evidence="1">
    <location>
        <position position="87"/>
    </location>
</feature>